<gene>
    <name evidence="1" type="ORF">CDAR_422071</name>
</gene>
<dbReference type="Proteomes" id="UP001054837">
    <property type="component" value="Unassembled WGS sequence"/>
</dbReference>
<comment type="caution">
    <text evidence="1">The sequence shown here is derived from an EMBL/GenBank/DDBJ whole genome shotgun (WGS) entry which is preliminary data.</text>
</comment>
<accession>A0AAV4WT35</accession>
<dbReference type="AlphaFoldDB" id="A0AAV4WT35"/>
<sequence>MSPKKLSPILPQNHNCVCALEQPDLNNIAIFRNNQEMVLTFEYYLGMFSDANSGGSGRASSIIIKPPTALTLTQATLLDRLARRQGDTLFDQCGS</sequence>
<proteinExistence type="predicted"/>
<name>A0AAV4WT35_9ARAC</name>
<organism evidence="1 2">
    <name type="scientific">Caerostris darwini</name>
    <dbReference type="NCBI Taxonomy" id="1538125"/>
    <lineage>
        <taxon>Eukaryota</taxon>
        <taxon>Metazoa</taxon>
        <taxon>Ecdysozoa</taxon>
        <taxon>Arthropoda</taxon>
        <taxon>Chelicerata</taxon>
        <taxon>Arachnida</taxon>
        <taxon>Araneae</taxon>
        <taxon>Araneomorphae</taxon>
        <taxon>Entelegynae</taxon>
        <taxon>Araneoidea</taxon>
        <taxon>Araneidae</taxon>
        <taxon>Caerostris</taxon>
    </lineage>
</organism>
<evidence type="ECO:0000313" key="2">
    <source>
        <dbReference type="Proteomes" id="UP001054837"/>
    </source>
</evidence>
<protein>
    <submittedName>
        <fullName evidence="1">Uncharacterized protein</fullName>
    </submittedName>
</protein>
<dbReference type="EMBL" id="BPLQ01015071">
    <property type="protein sequence ID" value="GIY85667.1"/>
    <property type="molecule type" value="Genomic_DNA"/>
</dbReference>
<reference evidence="1 2" key="1">
    <citation type="submission" date="2021-06" db="EMBL/GenBank/DDBJ databases">
        <title>Caerostris darwini draft genome.</title>
        <authorList>
            <person name="Kono N."/>
            <person name="Arakawa K."/>
        </authorList>
    </citation>
    <scope>NUCLEOTIDE SEQUENCE [LARGE SCALE GENOMIC DNA]</scope>
</reference>
<keyword evidence="2" id="KW-1185">Reference proteome</keyword>
<evidence type="ECO:0000313" key="1">
    <source>
        <dbReference type="EMBL" id="GIY85667.1"/>
    </source>
</evidence>